<feature type="domain" description="RRM" evidence="11">
    <location>
        <begin position="902"/>
        <end position="977"/>
    </location>
</feature>
<feature type="domain" description="C3H1-type" evidence="12">
    <location>
        <begin position="637"/>
        <end position="665"/>
    </location>
</feature>
<feature type="region of interest" description="Disordered" evidence="9">
    <location>
        <begin position="811"/>
        <end position="862"/>
    </location>
</feature>
<dbReference type="PROSITE" id="PS50102">
    <property type="entry name" value="RRM"/>
    <property type="match status" value="1"/>
</dbReference>
<feature type="region of interest" description="Disordered" evidence="9">
    <location>
        <begin position="150"/>
        <end position="186"/>
    </location>
</feature>
<dbReference type="InterPro" id="IPR036855">
    <property type="entry name" value="Znf_CCCH_sf"/>
</dbReference>
<dbReference type="Gene3D" id="3.30.70.330">
    <property type="match status" value="2"/>
</dbReference>
<feature type="domain" description="C3H1-type" evidence="12">
    <location>
        <begin position="34"/>
        <end position="61"/>
    </location>
</feature>
<feature type="region of interest" description="Disordered" evidence="9">
    <location>
        <begin position="665"/>
        <end position="694"/>
    </location>
</feature>
<feature type="region of interest" description="Disordered" evidence="9">
    <location>
        <begin position="211"/>
        <end position="353"/>
    </location>
</feature>
<dbReference type="PANTHER" id="PTHR11224:SF10">
    <property type="entry name" value="IP09428P-RELATED"/>
    <property type="match status" value="1"/>
</dbReference>
<feature type="region of interest" description="Disordered" evidence="9">
    <location>
        <begin position="717"/>
        <end position="782"/>
    </location>
</feature>
<feature type="domain" description="C3H1-type" evidence="12">
    <location>
        <begin position="182"/>
        <end position="209"/>
    </location>
</feature>
<feature type="zinc finger region" description="C3H1-type" evidence="8">
    <location>
        <begin position="698"/>
        <end position="724"/>
    </location>
</feature>
<dbReference type="EMBL" id="KL142371">
    <property type="protein sequence ID" value="KDR80517.1"/>
    <property type="molecule type" value="Genomic_DNA"/>
</dbReference>
<keyword evidence="4 8" id="KW-0863">Zinc-finger</keyword>
<dbReference type="CDD" id="cd00590">
    <property type="entry name" value="RRM_SF"/>
    <property type="match status" value="1"/>
</dbReference>
<dbReference type="Pfam" id="PF01485">
    <property type="entry name" value="IBR"/>
    <property type="match status" value="1"/>
</dbReference>
<dbReference type="HOGENOM" id="CLU_004949_0_0_1"/>
<keyword evidence="7" id="KW-0694">RNA-binding</keyword>
<evidence type="ECO:0008006" key="15">
    <source>
        <dbReference type="Google" id="ProtNLM"/>
    </source>
</evidence>
<keyword evidence="6 8" id="KW-0862">Zinc</keyword>
<dbReference type="Gene3D" id="3.30.40.10">
    <property type="entry name" value="Zinc/RING finger domain, C3HC4 (zinc finger)"/>
    <property type="match status" value="1"/>
</dbReference>
<keyword evidence="3" id="KW-0677">Repeat</keyword>
<evidence type="ECO:0000256" key="3">
    <source>
        <dbReference type="ARBA" id="ARBA00022737"/>
    </source>
</evidence>
<evidence type="ECO:0000256" key="1">
    <source>
        <dbReference type="ARBA" id="ARBA00022679"/>
    </source>
</evidence>
<feature type="domain" description="C3H1-type" evidence="12">
    <location>
        <begin position="385"/>
        <end position="412"/>
    </location>
</feature>
<dbReference type="GO" id="GO:0000209">
    <property type="term" value="P:protein polyubiquitination"/>
    <property type="evidence" value="ECO:0007669"/>
    <property type="project" value="InterPro"/>
</dbReference>
<dbReference type="GO" id="GO:0008270">
    <property type="term" value="F:zinc ion binding"/>
    <property type="evidence" value="ECO:0007669"/>
    <property type="project" value="UniProtKB-KW"/>
</dbReference>
<dbReference type="Pfam" id="PF18044">
    <property type="entry name" value="zf-CCCH_4"/>
    <property type="match status" value="1"/>
</dbReference>
<name>A0A067TDW1_GALM3</name>
<feature type="domain" description="C3H1-type" evidence="12">
    <location>
        <begin position="531"/>
        <end position="558"/>
    </location>
</feature>
<dbReference type="SMART" id="SM00360">
    <property type="entry name" value="RRM"/>
    <property type="match status" value="2"/>
</dbReference>
<evidence type="ECO:0000256" key="4">
    <source>
        <dbReference type="ARBA" id="ARBA00022771"/>
    </source>
</evidence>
<dbReference type="PANTHER" id="PTHR11224">
    <property type="entry name" value="MAKORIN-RELATED"/>
    <property type="match status" value="1"/>
</dbReference>
<evidence type="ECO:0000256" key="6">
    <source>
        <dbReference type="ARBA" id="ARBA00022833"/>
    </source>
</evidence>
<proteinExistence type="predicted"/>
<dbReference type="Pfam" id="PF00097">
    <property type="entry name" value="zf-C3HC4"/>
    <property type="match status" value="1"/>
</dbReference>
<dbReference type="InterPro" id="IPR012677">
    <property type="entry name" value="Nucleotide-bd_a/b_plait_sf"/>
</dbReference>
<dbReference type="SUPFAM" id="SSF90229">
    <property type="entry name" value="CCCH zinc finger"/>
    <property type="match status" value="4"/>
</dbReference>
<evidence type="ECO:0000256" key="8">
    <source>
        <dbReference type="PROSITE-ProRule" id="PRU00723"/>
    </source>
</evidence>
<reference evidence="14" key="1">
    <citation type="journal article" date="2014" name="Proc. Natl. Acad. Sci. U.S.A.">
        <title>Extensive sampling of basidiomycete genomes demonstrates inadequacy of the white-rot/brown-rot paradigm for wood decay fungi.</title>
        <authorList>
            <person name="Riley R."/>
            <person name="Salamov A.A."/>
            <person name="Brown D.W."/>
            <person name="Nagy L.G."/>
            <person name="Floudas D."/>
            <person name="Held B.W."/>
            <person name="Levasseur A."/>
            <person name="Lombard V."/>
            <person name="Morin E."/>
            <person name="Otillar R."/>
            <person name="Lindquist E.A."/>
            <person name="Sun H."/>
            <person name="LaButti K.M."/>
            <person name="Schmutz J."/>
            <person name="Jabbour D."/>
            <person name="Luo H."/>
            <person name="Baker S.E."/>
            <person name="Pisabarro A.G."/>
            <person name="Walton J.D."/>
            <person name="Blanchette R.A."/>
            <person name="Henrissat B."/>
            <person name="Martin F."/>
            <person name="Cullen D."/>
            <person name="Hibbett D.S."/>
            <person name="Grigoriev I.V."/>
        </authorList>
    </citation>
    <scope>NUCLEOTIDE SEQUENCE [LARGE SCALE GENOMIC DNA]</scope>
    <source>
        <strain evidence="14">CBS 339.88</strain>
    </source>
</reference>
<dbReference type="InterPro" id="IPR035979">
    <property type="entry name" value="RBD_domain_sf"/>
</dbReference>
<gene>
    <name evidence="13" type="ORF">GALMADRAFT_222112</name>
</gene>
<feature type="domain" description="C3H1-type" evidence="12">
    <location>
        <begin position="779"/>
        <end position="807"/>
    </location>
</feature>
<feature type="compositionally biased region" description="Basic and acidic residues" evidence="9">
    <location>
        <begin position="242"/>
        <end position="261"/>
    </location>
</feature>
<feature type="compositionally biased region" description="Low complexity" evidence="9">
    <location>
        <begin position="65"/>
        <end position="74"/>
    </location>
</feature>
<dbReference type="GO" id="GO:0003723">
    <property type="term" value="F:RNA binding"/>
    <property type="evidence" value="ECO:0007669"/>
    <property type="project" value="UniProtKB-UniRule"/>
</dbReference>
<dbReference type="InterPro" id="IPR013083">
    <property type="entry name" value="Znf_RING/FYVE/PHD"/>
</dbReference>
<evidence type="ECO:0000259" key="10">
    <source>
        <dbReference type="PROSITE" id="PS50089"/>
    </source>
</evidence>
<feature type="zinc finger region" description="C3H1-type" evidence="8">
    <location>
        <begin position="637"/>
        <end position="665"/>
    </location>
</feature>
<dbReference type="InterPro" id="IPR018957">
    <property type="entry name" value="Znf_C3HC4_RING-type"/>
</dbReference>
<feature type="domain" description="RING-type" evidence="10">
    <location>
        <begin position="1359"/>
        <end position="1401"/>
    </location>
</feature>
<dbReference type="PROSITE" id="PS50103">
    <property type="entry name" value="ZF_C3H1"/>
    <property type="match status" value="10"/>
</dbReference>
<feature type="domain" description="C3H1-type" evidence="12">
    <location>
        <begin position="698"/>
        <end position="724"/>
    </location>
</feature>
<feature type="compositionally biased region" description="Basic and acidic residues" evidence="9">
    <location>
        <begin position="211"/>
        <end position="223"/>
    </location>
</feature>
<dbReference type="InterPro" id="IPR001841">
    <property type="entry name" value="Znf_RING"/>
</dbReference>
<sequence length="1498" mass="166461">MNSDVPICTFYLKNACDRGRSCSFSHQRPVFGQKSSQPVCRYFLQGNCAYGEKCPRSHNAKGRTKSASSGSGISDGKKGPSKSHRAPDDEQESDRSEATPECEGQAVAAWGSGISQLPEEKMDSPSDQPEKLKAPCMFHSQGLLCGKGDECEFSHSDPSGPGPSTNGKNSYRDQERSSHYQPASKKICKHYQRGDCRLGKECRDIHVLSDLRSKNLSSVDHHSSVLSSPSVDRTRSINPEANQKDSTEHDSVVQEGNHADYADEDIGYASSRHEDEDEPVKSNFRSDRSALGSEGGPKDVDDHRSIIEEPKHKPFPQPRKSKGPGSYYGDGWEEREVPSSPSPPPPLTKRPQQQTINHINSAVRMYPHISEVRPHWSQFADPLANPETPFCKPHAQGQCMLGHSCRFRHSLTPAEYILLFKDQQPNLWTLERDPDAASQSHGQIVQQPSPISASSAKRLETVSQIQPLSSSWPAKSSLAKECVFYPLGRCRNGDKCPFQHVGPPPEAPDTAPLTSDQDWGTNEQAKFDQVRSNRPCKFFTARGVCNNGESCKFRHGDISDANYPSSGASGPQSSPEPAKEENDNGWNTPWEDNNNKEDDGWDTKHEASDPNDWTAPVDHSGWGTANDSKGQSTWTARTKSKQCYQFAQHGQCRYADKCNFSHDVEPKEEASQQVLKISDQPEWPPTDHSSHSAPWVVSPRVPCPYFQKGECRNGSECSFLHDPLPKPESTEEETENREIQESEVEAPPTQEQSETLDDGNDTWSKPWPAEPETGQPSRTKINAPCKHFGQGYCKFTDEECRYRHIINTESGHNKKEASQPIQIPVDDKPPSFQVDDPVEISGSPRSATPDPEQEQIPEDGPEIDLPPIVFDHPTAIHFIMNCEVTIGADSTPREVKTASDTQELILSDLPLDVSPTDIESLARPYGEIQESVATDETADSTTIKVEFATVSQAVDAFQHLDGQTFQSRMIVASLGGRTRLAIRFPNQKLVLKVSWSNASVSAWSHYQTISKAKSETARLNDVIFQGRMIKVTFVTPTRNQKESFAIKLDRLPVDATKADVEELCKDSTLVNMNRPTYSGEPTDAIRTSLDNCGIVDNFDILPGSDSRATSVAFVTFRNEQMADAAVKSLDGCNQEYLGQQPLTVRPVLYSRYRIMLDQFEAIKNELDRLIGKGGKKCTIQFSDHRHDKAVKFVRIYAPFETSKLFADINAELWNLIYGTAVKNSDGCDVWDDYFEIPSSAKFLSKLDTNAFIHCDHRTKQVRLYGSKDDCEEARKSVFKLLSKVRGHRHELDLPRPKLHSLVNGALANLQADIGTNKVSLDLINSKLIVRGPPAALSKANMVLDSLNPHPEPLSNLERCQICHHAPVNAVTLSCHHNYCTVCLQSAIRQTGHAPFPCIFRRELSNGENRPCSAHVPYVIIRDILAAEEKDILRLSLLSHVKSRPNDLFCCPSLNCKAVYRVGGEGITLKCSLCLCEICTHCKTPAHTGLTCTEINVSQ</sequence>
<feature type="compositionally biased region" description="Basic and acidic residues" evidence="9">
    <location>
        <begin position="85"/>
        <end position="98"/>
    </location>
</feature>
<dbReference type="Gene3D" id="3.30.1370.210">
    <property type="match status" value="2"/>
</dbReference>
<dbReference type="CDD" id="cd16449">
    <property type="entry name" value="RING-HC"/>
    <property type="match status" value="1"/>
</dbReference>
<feature type="compositionally biased region" description="Acidic residues" evidence="9">
    <location>
        <begin position="851"/>
        <end position="862"/>
    </location>
</feature>
<dbReference type="InterPro" id="IPR002867">
    <property type="entry name" value="IBR_dom"/>
</dbReference>
<feature type="zinc finger region" description="C3H1-type" evidence="8">
    <location>
        <begin position="385"/>
        <end position="412"/>
    </location>
</feature>
<dbReference type="Pfam" id="PF14608">
    <property type="entry name" value="zf-CCCH_2"/>
    <property type="match status" value="1"/>
</dbReference>
<feature type="compositionally biased region" description="Low complexity" evidence="9">
    <location>
        <begin position="564"/>
        <end position="576"/>
    </location>
</feature>
<evidence type="ECO:0000313" key="13">
    <source>
        <dbReference type="EMBL" id="KDR80517.1"/>
    </source>
</evidence>
<feature type="zinc finger region" description="C3H1-type" evidence="8">
    <location>
        <begin position="130"/>
        <end position="158"/>
    </location>
</feature>
<dbReference type="PROSITE" id="PS50089">
    <property type="entry name" value="ZF_RING_2"/>
    <property type="match status" value="1"/>
</dbReference>
<feature type="zinc finger region" description="C3H1-type" evidence="8">
    <location>
        <begin position="779"/>
        <end position="807"/>
    </location>
</feature>
<feature type="compositionally biased region" description="Basic and acidic residues" evidence="9">
    <location>
        <begin position="593"/>
        <end position="608"/>
    </location>
</feature>
<feature type="zinc finger region" description="C3H1-type" evidence="8">
    <location>
        <begin position="476"/>
        <end position="503"/>
    </location>
</feature>
<dbReference type="InterPro" id="IPR017907">
    <property type="entry name" value="Znf_RING_CS"/>
</dbReference>
<evidence type="ECO:0000256" key="2">
    <source>
        <dbReference type="ARBA" id="ARBA00022723"/>
    </source>
</evidence>
<dbReference type="PROSITE" id="PS00518">
    <property type="entry name" value="ZF_RING_1"/>
    <property type="match status" value="1"/>
</dbReference>
<dbReference type="InterPro" id="IPR045072">
    <property type="entry name" value="MKRN-like"/>
</dbReference>
<feature type="zinc finger region" description="C3H1-type" evidence="8">
    <location>
        <begin position="34"/>
        <end position="61"/>
    </location>
</feature>
<feature type="domain" description="C3H1-type" evidence="12">
    <location>
        <begin position="130"/>
        <end position="158"/>
    </location>
</feature>
<dbReference type="SUPFAM" id="SSF54928">
    <property type="entry name" value="RNA-binding domain, RBD"/>
    <property type="match status" value="2"/>
</dbReference>
<dbReference type="SMART" id="SM00356">
    <property type="entry name" value="ZnF_C3H1"/>
    <property type="match status" value="10"/>
</dbReference>
<feature type="region of interest" description="Disordered" evidence="9">
    <location>
        <begin position="499"/>
        <end position="519"/>
    </location>
</feature>
<evidence type="ECO:0000313" key="14">
    <source>
        <dbReference type="Proteomes" id="UP000027222"/>
    </source>
</evidence>
<dbReference type="CDD" id="cd20335">
    <property type="entry name" value="BRcat_RBR"/>
    <property type="match status" value="1"/>
</dbReference>
<feature type="domain" description="C3H1-type" evidence="12">
    <location>
        <begin position="476"/>
        <end position="503"/>
    </location>
</feature>
<feature type="zinc finger region" description="C3H1-type" evidence="8">
    <location>
        <begin position="2"/>
        <end position="29"/>
    </location>
</feature>
<keyword evidence="5" id="KW-0833">Ubl conjugation pathway</keyword>
<dbReference type="Gene3D" id="4.10.1000.10">
    <property type="entry name" value="Zinc finger, CCCH-type"/>
    <property type="match status" value="3"/>
</dbReference>
<feature type="region of interest" description="Disordered" evidence="9">
    <location>
        <begin position="56"/>
        <end position="104"/>
    </location>
</feature>
<dbReference type="InterPro" id="IPR041367">
    <property type="entry name" value="Znf-CCCH_4"/>
</dbReference>
<keyword evidence="1" id="KW-0808">Transferase</keyword>
<keyword evidence="2 8" id="KW-0479">Metal-binding</keyword>
<keyword evidence="14" id="KW-1185">Reference proteome</keyword>
<dbReference type="STRING" id="685588.A0A067TDW1"/>
<evidence type="ECO:0000256" key="9">
    <source>
        <dbReference type="SAM" id="MobiDB-lite"/>
    </source>
</evidence>
<evidence type="ECO:0000259" key="11">
    <source>
        <dbReference type="PROSITE" id="PS50102"/>
    </source>
</evidence>
<dbReference type="SUPFAM" id="SSF57850">
    <property type="entry name" value="RING/U-box"/>
    <property type="match status" value="2"/>
</dbReference>
<organism evidence="13 14">
    <name type="scientific">Galerina marginata (strain CBS 339.88)</name>
    <dbReference type="NCBI Taxonomy" id="685588"/>
    <lineage>
        <taxon>Eukaryota</taxon>
        <taxon>Fungi</taxon>
        <taxon>Dikarya</taxon>
        <taxon>Basidiomycota</taxon>
        <taxon>Agaricomycotina</taxon>
        <taxon>Agaricomycetes</taxon>
        <taxon>Agaricomycetidae</taxon>
        <taxon>Agaricales</taxon>
        <taxon>Agaricineae</taxon>
        <taxon>Strophariaceae</taxon>
        <taxon>Galerina</taxon>
    </lineage>
</organism>
<dbReference type="OrthoDB" id="2129491at2759"/>
<feature type="zinc finger region" description="C3H1-type" evidence="8">
    <location>
        <begin position="182"/>
        <end position="209"/>
    </location>
</feature>
<evidence type="ECO:0000256" key="7">
    <source>
        <dbReference type="PROSITE-ProRule" id="PRU00176"/>
    </source>
</evidence>
<protein>
    <recommendedName>
        <fullName evidence="15">RING-type E3 ubiquitin transferase</fullName>
    </recommendedName>
</protein>
<dbReference type="Pfam" id="PF00076">
    <property type="entry name" value="RRM_1"/>
    <property type="match status" value="2"/>
</dbReference>
<dbReference type="InterPro" id="IPR000571">
    <property type="entry name" value="Znf_CCCH"/>
</dbReference>
<feature type="zinc finger region" description="C3H1-type" evidence="8">
    <location>
        <begin position="531"/>
        <end position="558"/>
    </location>
</feature>
<feature type="compositionally biased region" description="Polar residues" evidence="9">
    <location>
        <begin position="623"/>
        <end position="633"/>
    </location>
</feature>
<feature type="compositionally biased region" description="Basic and acidic residues" evidence="9">
    <location>
        <begin position="296"/>
        <end position="312"/>
    </location>
</feature>
<evidence type="ECO:0000259" key="12">
    <source>
        <dbReference type="PROSITE" id="PS50103"/>
    </source>
</evidence>
<accession>A0A067TDW1</accession>
<dbReference type="InterPro" id="IPR000504">
    <property type="entry name" value="RRM_dom"/>
</dbReference>
<dbReference type="GO" id="GO:0061630">
    <property type="term" value="F:ubiquitin protein ligase activity"/>
    <property type="evidence" value="ECO:0007669"/>
    <property type="project" value="UniProtKB-EC"/>
</dbReference>
<evidence type="ECO:0000256" key="5">
    <source>
        <dbReference type="ARBA" id="ARBA00022786"/>
    </source>
</evidence>
<dbReference type="Proteomes" id="UP000027222">
    <property type="component" value="Unassembled WGS sequence"/>
</dbReference>
<dbReference type="Pfam" id="PF00642">
    <property type="entry name" value="zf-CCCH"/>
    <property type="match status" value="3"/>
</dbReference>
<feature type="domain" description="C3H1-type" evidence="12">
    <location>
        <begin position="2"/>
        <end position="29"/>
    </location>
</feature>
<feature type="region of interest" description="Disordered" evidence="9">
    <location>
        <begin position="562"/>
        <end position="633"/>
    </location>
</feature>